<dbReference type="EMBL" id="CADCWM010001099">
    <property type="protein sequence ID" value="CAA9588329.1"/>
    <property type="molecule type" value="Genomic_DNA"/>
</dbReference>
<organism evidence="2">
    <name type="scientific">uncultured Thermomicrobiales bacterium</name>
    <dbReference type="NCBI Taxonomy" id="1645740"/>
    <lineage>
        <taxon>Bacteria</taxon>
        <taxon>Pseudomonadati</taxon>
        <taxon>Thermomicrobiota</taxon>
        <taxon>Thermomicrobia</taxon>
        <taxon>Thermomicrobiales</taxon>
        <taxon>environmental samples</taxon>
    </lineage>
</organism>
<gene>
    <name evidence="2" type="ORF">AVDCRST_MAG88-4368</name>
</gene>
<dbReference type="AlphaFoldDB" id="A0A6J4VXE5"/>
<feature type="region of interest" description="Disordered" evidence="1">
    <location>
        <begin position="128"/>
        <end position="149"/>
    </location>
</feature>
<proteinExistence type="predicted"/>
<accession>A0A6J4VXE5</accession>
<reference evidence="2" key="1">
    <citation type="submission" date="2020-02" db="EMBL/GenBank/DDBJ databases">
        <authorList>
            <person name="Meier V. D."/>
        </authorList>
    </citation>
    <scope>NUCLEOTIDE SEQUENCE</scope>
    <source>
        <strain evidence="2">AVDCRST_MAG88</strain>
    </source>
</reference>
<protein>
    <submittedName>
        <fullName evidence="2">Uncharacterized protein</fullName>
    </submittedName>
</protein>
<name>A0A6J4VXE5_9BACT</name>
<sequence>MGERVQDRATAAPGRAAMMADRLIPALFDDPAHPLAASLAGWIAASPRFAAFVAAHGAKIRKKVRGARDPEACEDFRFELAIAEALHRERHCAVAYEPRVLGQGRTPDFTLTYRESTILNLEVTRMRPARPAADEDRPERAAGDAAPPHPGDGRLVALVCGKLGQLVPNMTNVLVAGVAGDVLRELELPAAMRRLQQRAERGEPALFARHGFRDPADFFKQYRRLSGLVLRPWPPPEPAQSPALWANGQATHPIPTRVRALLERSM</sequence>
<evidence type="ECO:0000313" key="2">
    <source>
        <dbReference type="EMBL" id="CAA9588329.1"/>
    </source>
</evidence>
<evidence type="ECO:0000256" key="1">
    <source>
        <dbReference type="SAM" id="MobiDB-lite"/>
    </source>
</evidence>
<feature type="compositionally biased region" description="Basic and acidic residues" evidence="1">
    <location>
        <begin position="132"/>
        <end position="142"/>
    </location>
</feature>